<comment type="caution">
    <text evidence="1">The sequence shown here is derived from an EMBL/GenBank/DDBJ whole genome shotgun (WGS) entry which is preliminary data.</text>
</comment>
<dbReference type="AlphaFoldDB" id="A0AAW0BKM7"/>
<dbReference type="InterPro" id="IPR032675">
    <property type="entry name" value="LRR_dom_sf"/>
</dbReference>
<proteinExistence type="predicted"/>
<evidence type="ECO:0000313" key="1">
    <source>
        <dbReference type="EMBL" id="KAK7026788.1"/>
    </source>
</evidence>
<reference evidence="1 3" key="1">
    <citation type="submission" date="2024-01" db="EMBL/GenBank/DDBJ databases">
        <title>A draft genome for a cacao thread blight-causing isolate of Paramarasmius palmivorus.</title>
        <authorList>
            <person name="Baruah I.K."/>
            <person name="Bukari Y."/>
            <person name="Amoako-Attah I."/>
            <person name="Meinhardt L.W."/>
            <person name="Bailey B.A."/>
            <person name="Cohen S.P."/>
        </authorList>
    </citation>
    <scope>NUCLEOTIDE SEQUENCE [LARGE SCALE GENOMIC DNA]</scope>
    <source>
        <strain evidence="1 3">GH-12</strain>
    </source>
</reference>
<evidence type="ECO:0000313" key="3">
    <source>
        <dbReference type="Proteomes" id="UP001383192"/>
    </source>
</evidence>
<dbReference type="EMBL" id="JAYKXP010000100">
    <property type="protein sequence ID" value="KAK7026788.1"/>
    <property type="molecule type" value="Genomic_DNA"/>
</dbReference>
<name>A0AAW0BKM7_9AGAR</name>
<keyword evidence="3" id="KW-1185">Reference proteome</keyword>
<dbReference type="Proteomes" id="UP001383192">
    <property type="component" value="Unassembled WGS sequence"/>
</dbReference>
<dbReference type="Gene3D" id="3.80.10.10">
    <property type="entry name" value="Ribonuclease Inhibitor"/>
    <property type="match status" value="1"/>
</dbReference>
<evidence type="ECO:0000313" key="2">
    <source>
        <dbReference type="EMBL" id="KAK7046072.1"/>
    </source>
</evidence>
<gene>
    <name evidence="2" type="ORF">VNI00_007067</name>
    <name evidence="1" type="ORF">VNI00_015446</name>
</gene>
<dbReference type="EMBL" id="JAYKXP010000022">
    <property type="protein sequence ID" value="KAK7046072.1"/>
    <property type="molecule type" value="Genomic_DNA"/>
</dbReference>
<evidence type="ECO:0008006" key="4">
    <source>
        <dbReference type="Google" id="ProtNLM"/>
    </source>
</evidence>
<sequence length="582" mass="65835">MAKSSAFGYSVLPDTAQSLYDYMGPTSFTHTITLPEHESAEAIEQMMTDMQRAQMHADIYEEAAVNARKKALWLQSTVNFYKNMSVPLVRMPTEILTLVFQRCVLDDTAGHVFSHRATPVVLSHTCRRWRAVALSIPSLWNLIRLHIERSKKYTSLDMLRVWLERSQPLPISCLAQIYDHAMLSTNKDVLDHLILHSSRWAAMEFCVGSQVDLCIRLYNMNRHLPQLQYIHVEAQGSTTYGGGGGWSEDCLTTWTAPKLKEGTLVVLGPVDTSRLSIALPWAQLEQLEWTAGMVEFFFYVAHEFSNLRRCSIHVSAGPERDSFQQIALPRLRHLEVSGPYQGIIAILDALSAPSLQRLDVDPEEQIGSVANSLLSSIGQLQRRSSCQIFALSAPCTLFTSSSTPSLAREISTVEELRLLLTAEEDNSQAASHLRTIFRSLKTLRFLYRELPGLDSSLFSMMAGIVEIRRHPVSHSVRLERLSIDVLGTDSSPDTHISTESRAFQELLKLREDGLDIQGSVVAGKWHSYYGGIRWCKEDLQRSVRRWARFGYSDWLYEPELDAFLKVSTIYKFETAATDQTLL</sequence>
<organism evidence="1 3">
    <name type="scientific">Paramarasmius palmivorus</name>
    <dbReference type="NCBI Taxonomy" id="297713"/>
    <lineage>
        <taxon>Eukaryota</taxon>
        <taxon>Fungi</taxon>
        <taxon>Dikarya</taxon>
        <taxon>Basidiomycota</taxon>
        <taxon>Agaricomycotina</taxon>
        <taxon>Agaricomycetes</taxon>
        <taxon>Agaricomycetidae</taxon>
        <taxon>Agaricales</taxon>
        <taxon>Marasmiineae</taxon>
        <taxon>Marasmiaceae</taxon>
        <taxon>Paramarasmius</taxon>
    </lineage>
</organism>
<protein>
    <recommendedName>
        <fullName evidence="4">F-box domain-containing protein</fullName>
    </recommendedName>
</protein>
<accession>A0AAW0BKM7</accession>